<proteinExistence type="predicted"/>
<reference evidence="1" key="1">
    <citation type="submission" date="2021-01" db="EMBL/GenBank/DDBJ databases">
        <authorList>
            <person name="Sun Q."/>
        </authorList>
    </citation>
    <scope>NUCLEOTIDE SEQUENCE</scope>
    <source>
        <strain evidence="1">YIM B02566</strain>
    </source>
</reference>
<gene>
    <name evidence="1" type="ORF">JHL16_15860</name>
</gene>
<comment type="caution">
    <text evidence="1">The sequence shown here is derived from an EMBL/GenBank/DDBJ whole genome shotgun (WGS) entry which is preliminary data.</text>
</comment>
<evidence type="ECO:0000313" key="2">
    <source>
        <dbReference type="Proteomes" id="UP000616151"/>
    </source>
</evidence>
<sequence>MTSRAKRIAFSTFLAGTLAAGLWFGFSNGEATAGGETRTLSLYQTHTKESLTVTYKVNGRYIPSAMEKLNYILRDWRRNEVIRIDPKTIDLVWELHADLGSTRPVHIVSGFRSPKTNAFLKRIGRNVAKKSQHMVGKAIDIYFPDVPTQKVRNSALVRQVGGVGYYPTSGQYGFVHVDSGKVRMWPRVSPSQLAKIFRDYRKTVGARRNAQDQIMVATSESQPDHGAMKAKLASIANSYSGDDDEDGGAADATTTTAAVVETEAKAPAAPTPRAKPVVQRPVEVVEAYPVPLPRPKPIEVLMMAAANMQIEPASAPPKGVETNFKSRIYNDNLGPVAGAESMVEEPDVTQTANVSAKGSFADSLRDGTAEDVPLIRPLAASAGNDDLFWWPKQLTFSPDQAVRRDGMPQEVVPDDSETIAEMAAPQLSSSSTLMMAQANAATPAVMPSLQTVTSGKGDMLEVNRSAKGSMLMNEPVVMQKKRQTLGQFIEDVTDGN</sequence>
<dbReference type="EMBL" id="JAENHL010000007">
    <property type="protein sequence ID" value="MBK1867834.1"/>
    <property type="molecule type" value="Genomic_DNA"/>
</dbReference>
<accession>A0ACC5R5A7</accession>
<organism evidence="1 2">
    <name type="scientific">Taklimakanibacter albus</name>
    <dbReference type="NCBI Taxonomy" id="2800327"/>
    <lineage>
        <taxon>Bacteria</taxon>
        <taxon>Pseudomonadati</taxon>
        <taxon>Pseudomonadota</taxon>
        <taxon>Alphaproteobacteria</taxon>
        <taxon>Hyphomicrobiales</taxon>
        <taxon>Aestuariivirgaceae</taxon>
        <taxon>Taklimakanibacter</taxon>
    </lineage>
</organism>
<evidence type="ECO:0000313" key="1">
    <source>
        <dbReference type="EMBL" id="MBK1867834.1"/>
    </source>
</evidence>
<keyword evidence="2" id="KW-1185">Reference proteome</keyword>
<protein>
    <submittedName>
        <fullName evidence="1">DUF882 domain-containing protein</fullName>
    </submittedName>
</protein>
<name>A0ACC5R5A7_9HYPH</name>
<dbReference type="Proteomes" id="UP000616151">
    <property type="component" value="Unassembled WGS sequence"/>
</dbReference>